<evidence type="ECO:0000256" key="1">
    <source>
        <dbReference type="SAM" id="MobiDB-lite"/>
    </source>
</evidence>
<protein>
    <submittedName>
        <fullName evidence="2">Uncharacterized protein</fullName>
    </submittedName>
</protein>
<dbReference type="AlphaFoldDB" id="A0A448XLN8"/>
<accession>A0A448XLN8</accession>
<feature type="compositionally biased region" description="Polar residues" evidence="1">
    <location>
        <begin position="83"/>
        <end position="99"/>
    </location>
</feature>
<proteinExistence type="predicted"/>
<keyword evidence="3" id="KW-1185">Reference proteome</keyword>
<evidence type="ECO:0000313" key="2">
    <source>
        <dbReference type="EMBL" id="VEL39587.1"/>
    </source>
</evidence>
<sequence length="154" mass="16754">MSHQDDNKAQLETIVVMSFGPGVSVCVGGHDLASEDVLAEANPKTGVSIWMPSVPFPMPAGRTGLARSEEHCHPSSPRRLVSPTLTFTESPEATDSGPSESPAVFFTFTHALEDRRKSENKIKFTSVSASYHMLFFAVNLPDRMDKTTEAAWAT</sequence>
<dbReference type="Proteomes" id="UP000784294">
    <property type="component" value="Unassembled WGS sequence"/>
</dbReference>
<feature type="region of interest" description="Disordered" evidence="1">
    <location>
        <begin position="61"/>
        <end position="100"/>
    </location>
</feature>
<evidence type="ECO:0000313" key="3">
    <source>
        <dbReference type="Proteomes" id="UP000784294"/>
    </source>
</evidence>
<reference evidence="2" key="1">
    <citation type="submission" date="2018-11" db="EMBL/GenBank/DDBJ databases">
        <authorList>
            <consortium name="Pathogen Informatics"/>
        </authorList>
    </citation>
    <scope>NUCLEOTIDE SEQUENCE</scope>
</reference>
<comment type="caution">
    <text evidence="2">The sequence shown here is derived from an EMBL/GenBank/DDBJ whole genome shotgun (WGS) entry which is preliminary data.</text>
</comment>
<organism evidence="2 3">
    <name type="scientific">Protopolystoma xenopodis</name>
    <dbReference type="NCBI Taxonomy" id="117903"/>
    <lineage>
        <taxon>Eukaryota</taxon>
        <taxon>Metazoa</taxon>
        <taxon>Spiralia</taxon>
        <taxon>Lophotrochozoa</taxon>
        <taxon>Platyhelminthes</taxon>
        <taxon>Monogenea</taxon>
        <taxon>Polyopisthocotylea</taxon>
        <taxon>Polystomatidea</taxon>
        <taxon>Polystomatidae</taxon>
        <taxon>Protopolystoma</taxon>
    </lineage>
</organism>
<name>A0A448XLN8_9PLAT</name>
<dbReference type="EMBL" id="CAAALY010261793">
    <property type="protein sequence ID" value="VEL39587.1"/>
    <property type="molecule type" value="Genomic_DNA"/>
</dbReference>
<gene>
    <name evidence="2" type="ORF">PXEA_LOCUS33027</name>
</gene>